<accession>A0A2K8P2E5</accession>
<organism evidence="1 2">
    <name type="scientific">Williamsoniiplasma somnilux</name>
    <dbReference type="NCBI Taxonomy" id="215578"/>
    <lineage>
        <taxon>Bacteria</taxon>
        <taxon>Bacillati</taxon>
        <taxon>Mycoplasmatota</taxon>
        <taxon>Mollicutes</taxon>
        <taxon>Entomoplasmatales</taxon>
        <taxon>Williamsoniiplasma</taxon>
    </lineage>
</organism>
<gene>
    <name evidence="1" type="ORF">ESOMN_v1c06810</name>
</gene>
<name>A0A2K8P2E5_9MOLU</name>
<reference evidence="1 2" key="1">
    <citation type="submission" date="2017-11" db="EMBL/GenBank/DDBJ databases">
        <title>Genome sequence of Entomoplasma somnilux PYAN-1 (ATCC 49194).</title>
        <authorList>
            <person name="Lo W.-S."/>
            <person name="Gasparich G.E."/>
            <person name="Kuo C.-H."/>
        </authorList>
    </citation>
    <scope>NUCLEOTIDE SEQUENCE [LARGE SCALE GENOMIC DNA]</scope>
    <source>
        <strain evidence="1 2">PYAN-1</strain>
    </source>
</reference>
<dbReference type="EMBL" id="CP024965">
    <property type="protein sequence ID" value="ATZ19063.1"/>
    <property type="molecule type" value="Genomic_DNA"/>
</dbReference>
<dbReference type="Proteomes" id="UP000232230">
    <property type="component" value="Chromosome"/>
</dbReference>
<dbReference type="AlphaFoldDB" id="A0A2K8P2E5"/>
<proteinExistence type="predicted"/>
<sequence>MKKLLVALFLIGALGLSFGAFLVVNNYNKALLEKMSKDITNPNSQVYKILKNFVKSYENEKIYKEKIDALIVDVYGENQIDVAINETRTDDKGKQKVIFTGLRNNSNKNGNFSGVVAFDHEWNINHGPSKDLEDVKNDISKIIETHKDKKWDIEKLEKMINNDSKFKNQNIKVETVAIELGIWNHFQQILMISTKGNSDYFGAVSIKHDFKENEEINIGKNETIKEGLTSIINNYDKNQPIDETKLQDLVDNLYGKEEIQVSIMNNETKIKGKQNVLFKGLHSESNLEKKYSGQIILSHDWEKKETILLETERAKIENILKSNKDNKWDMNKLQEEIKKINTLLEENIEVKEIGLENNSWNNFEQIILVSVSEENEYSGSLVVKHKYKEDKSIDIQTSVEIKNALETLVKTQNSKKPINQTDLQSLIDNLYGKEEIIVEIKDDMTKNMGSQIVHFKGMHSSEYLNKKYSGELQISHNWNDPKSLKEVRNDIKEILESRKDKKWEVSELKIELNKTEKFKEQNIEVEEIVLPVFERSFVTNDQTFTFKADGSKNYIGTIVLKHNYNVDSTIDIENKDSEIYKTLNLIVESLDSEKPTTKEEIKKTVEEIYGSNELEIEVIKNGLKSEEVIDGSQTIKFSAVKKEDNSNKFKGNISFNHEWKTNNKVSEPIENIRTKLETILKSNGNSKWNLEELKEKIESDENLKNQNIVAQELAVETNGWNSFEQVLMFSADGEKLYVGSISLRHKYVEKNSIDISDEKNNIKNSINTLVDGISKTQKVDQNKLQTLINNLYGINEIKVEIEDSSQENSGNQTIKFTGLHSDVNIDKKYSGTFQISRYWNNPKMISEKKDLLQSILNKNNNAWTQEALKAEIEQEVELKNQNITVKEIKNNNTRTISNEQQVFLFEADKDKSYFGSIVLIHSYNVDTTVDISDDKTEVYNTIKSIKDTLDKTQKASEKNLQQMLDNIYGSGEIDVNVIDNLGVDETATTGLQTLEFIGLWSAENTNKKFKEKISFEHKWSIFKDISNYITELDLGEIEDNSPSTIKNKIIELNPNAAAASFEILDINDKTVKIKGVGNFVGEIELTFTTSKLNIQGYILLTNLGTLIKADEEQIRDGILAKNPKSKNFQYEVSEITNDSALITGLGEYTGKIRVTYQMSKDISKMITKYERFKYVGDVLDIFNVAKHIEERYKSQGLVFGTTFALLKDNDTRNGTPGLVQYWHVIGINSFIGYSQIIVAYIGI</sequence>
<dbReference type="KEGG" id="esx:ESOMN_v1c06810"/>
<dbReference type="RefSeq" id="WP_024863576.1">
    <property type="nucleotide sequence ID" value="NZ_CP024965.1"/>
</dbReference>
<protein>
    <submittedName>
        <fullName evidence="1">Uncharacterized protein</fullName>
    </submittedName>
</protein>
<evidence type="ECO:0000313" key="2">
    <source>
        <dbReference type="Proteomes" id="UP000232230"/>
    </source>
</evidence>
<evidence type="ECO:0000313" key="1">
    <source>
        <dbReference type="EMBL" id="ATZ19063.1"/>
    </source>
</evidence>
<keyword evidence="2" id="KW-1185">Reference proteome</keyword>